<reference evidence="1 2" key="2">
    <citation type="journal article" date="2018" name="Int. J. Syst. Evol. Microbiol.">
        <title>Burkholderia insecticola sp. nov., a gut symbiotic bacterium of the bean bug Riptortus pedestris.</title>
        <authorList>
            <person name="Takeshita K."/>
            <person name="Tamaki H."/>
            <person name="Ohbayashi T."/>
            <person name="Meng X.-Y."/>
            <person name="Sone T."/>
            <person name="Mitani Y."/>
            <person name="Peeters C."/>
            <person name="Kikuchi Y."/>
            <person name="Vandamme P."/>
        </authorList>
    </citation>
    <scope>NUCLEOTIDE SEQUENCE [LARGE SCALE GENOMIC DNA]</scope>
    <source>
        <strain evidence="1">RPE64</strain>
    </source>
</reference>
<dbReference type="HOGENOM" id="CLU_3213444_0_0_4"/>
<accession>R4WPU5</accession>
<keyword evidence="2" id="KW-1185">Reference proteome</keyword>
<name>R4WPU5_9BURK</name>
<sequence>MPSLEGALRCIEAVFENEKQYFGQRSHIAARCRLLFLHGESPDR</sequence>
<organism evidence="1 2">
    <name type="scientific">Caballeronia insecticola</name>
    <dbReference type="NCBI Taxonomy" id="758793"/>
    <lineage>
        <taxon>Bacteria</taxon>
        <taxon>Pseudomonadati</taxon>
        <taxon>Pseudomonadota</taxon>
        <taxon>Betaproteobacteria</taxon>
        <taxon>Burkholderiales</taxon>
        <taxon>Burkholderiaceae</taxon>
        <taxon>Caballeronia</taxon>
    </lineage>
</organism>
<evidence type="ECO:0000313" key="2">
    <source>
        <dbReference type="Proteomes" id="UP000013966"/>
    </source>
</evidence>
<dbReference type="EMBL" id="AP013058">
    <property type="protein sequence ID" value="BAN22900.1"/>
    <property type="molecule type" value="Genomic_DNA"/>
</dbReference>
<dbReference type="AlphaFoldDB" id="R4WPU5"/>
<gene>
    <name evidence="1" type="ORF">BRPE64_ACDS11460</name>
</gene>
<evidence type="ECO:0000313" key="1">
    <source>
        <dbReference type="EMBL" id="BAN22900.1"/>
    </source>
</evidence>
<dbReference type="KEGG" id="buo:BRPE64_ACDS11460"/>
<dbReference type="Proteomes" id="UP000013966">
    <property type="component" value="Chromosome 1"/>
</dbReference>
<dbReference type="STRING" id="758793.BRPE64_ACDS11460"/>
<reference evidence="1 2" key="1">
    <citation type="journal article" date="2013" name="Genome Announc.">
        <title>Complete Genome Sequence of Burkholderia sp. Strain RPE64, Bacterial Symbiont of the Bean Bug Riptortus pedestris.</title>
        <authorList>
            <person name="Shibata T.F."/>
            <person name="Maeda T."/>
            <person name="Nikoh N."/>
            <person name="Yamaguchi K."/>
            <person name="Oshima K."/>
            <person name="Hattori M."/>
            <person name="Nishiyama T."/>
            <person name="Hasebe M."/>
            <person name="Fukatsu T."/>
            <person name="Kikuchi Y."/>
            <person name="Shigenobu S."/>
        </authorList>
    </citation>
    <scope>NUCLEOTIDE SEQUENCE [LARGE SCALE GENOMIC DNA]</scope>
</reference>
<protein>
    <submittedName>
        <fullName evidence="1">Uncharacterized protein</fullName>
    </submittedName>
</protein>
<proteinExistence type="predicted"/>